<comment type="caution">
    <text evidence="1">The sequence shown here is derived from an EMBL/GenBank/DDBJ whole genome shotgun (WGS) entry which is preliminary data.</text>
</comment>
<sequence length="52" mass="5888">MSAAQAEVDRLLEILKDGENDKLEKEAIIKDLQEYVHPTIRMVLICLSLTCS</sequence>
<organism evidence="1 2">
    <name type="scientific">Dreissena polymorpha</name>
    <name type="common">Zebra mussel</name>
    <name type="synonym">Mytilus polymorpha</name>
    <dbReference type="NCBI Taxonomy" id="45954"/>
    <lineage>
        <taxon>Eukaryota</taxon>
        <taxon>Metazoa</taxon>
        <taxon>Spiralia</taxon>
        <taxon>Lophotrochozoa</taxon>
        <taxon>Mollusca</taxon>
        <taxon>Bivalvia</taxon>
        <taxon>Autobranchia</taxon>
        <taxon>Heteroconchia</taxon>
        <taxon>Euheterodonta</taxon>
        <taxon>Imparidentia</taxon>
        <taxon>Neoheterodontei</taxon>
        <taxon>Myida</taxon>
        <taxon>Dreissenoidea</taxon>
        <taxon>Dreissenidae</taxon>
        <taxon>Dreissena</taxon>
    </lineage>
</organism>
<reference evidence="1" key="2">
    <citation type="submission" date="2020-11" db="EMBL/GenBank/DDBJ databases">
        <authorList>
            <person name="McCartney M.A."/>
            <person name="Auch B."/>
            <person name="Kono T."/>
            <person name="Mallez S."/>
            <person name="Becker A."/>
            <person name="Gohl D.M."/>
            <person name="Silverstein K.A.T."/>
            <person name="Koren S."/>
            <person name="Bechman K.B."/>
            <person name="Herman A."/>
            <person name="Abrahante J.E."/>
            <person name="Garbe J."/>
        </authorList>
    </citation>
    <scope>NUCLEOTIDE SEQUENCE</scope>
    <source>
        <strain evidence="1">Duluth1</strain>
        <tissue evidence="1">Whole animal</tissue>
    </source>
</reference>
<dbReference type="AlphaFoldDB" id="A0A9D4RTW8"/>
<dbReference type="EMBL" id="JAIWYP010000001">
    <property type="protein sequence ID" value="KAH3880919.1"/>
    <property type="molecule type" value="Genomic_DNA"/>
</dbReference>
<name>A0A9D4RTW8_DREPO</name>
<dbReference type="Proteomes" id="UP000828390">
    <property type="component" value="Unassembled WGS sequence"/>
</dbReference>
<evidence type="ECO:0000313" key="1">
    <source>
        <dbReference type="EMBL" id="KAH3880919.1"/>
    </source>
</evidence>
<reference evidence="1" key="1">
    <citation type="journal article" date="2019" name="bioRxiv">
        <title>The Genome of the Zebra Mussel, Dreissena polymorpha: A Resource for Invasive Species Research.</title>
        <authorList>
            <person name="McCartney M.A."/>
            <person name="Auch B."/>
            <person name="Kono T."/>
            <person name="Mallez S."/>
            <person name="Zhang Y."/>
            <person name="Obille A."/>
            <person name="Becker A."/>
            <person name="Abrahante J.E."/>
            <person name="Garbe J."/>
            <person name="Badalamenti J.P."/>
            <person name="Herman A."/>
            <person name="Mangelson H."/>
            <person name="Liachko I."/>
            <person name="Sullivan S."/>
            <person name="Sone E.D."/>
            <person name="Koren S."/>
            <person name="Silverstein K.A.T."/>
            <person name="Beckman K.B."/>
            <person name="Gohl D.M."/>
        </authorList>
    </citation>
    <scope>NUCLEOTIDE SEQUENCE</scope>
    <source>
        <strain evidence="1">Duluth1</strain>
        <tissue evidence="1">Whole animal</tissue>
    </source>
</reference>
<accession>A0A9D4RTW8</accession>
<protein>
    <submittedName>
        <fullName evidence="1">Uncharacterized protein</fullName>
    </submittedName>
</protein>
<proteinExistence type="predicted"/>
<keyword evidence="2" id="KW-1185">Reference proteome</keyword>
<gene>
    <name evidence="1" type="ORF">DPMN_004841</name>
</gene>
<evidence type="ECO:0000313" key="2">
    <source>
        <dbReference type="Proteomes" id="UP000828390"/>
    </source>
</evidence>